<keyword evidence="1" id="KW-0805">Transcription regulation</keyword>
<dbReference type="GO" id="GO:0003700">
    <property type="term" value="F:DNA-binding transcription factor activity"/>
    <property type="evidence" value="ECO:0007669"/>
    <property type="project" value="TreeGrafter"/>
</dbReference>
<evidence type="ECO:0000256" key="3">
    <source>
        <dbReference type="ARBA" id="ARBA00023159"/>
    </source>
</evidence>
<evidence type="ECO:0000256" key="2">
    <source>
        <dbReference type="ARBA" id="ARBA00023125"/>
    </source>
</evidence>
<dbReference type="InterPro" id="IPR014710">
    <property type="entry name" value="RmlC-like_jellyroll"/>
</dbReference>
<keyword evidence="2" id="KW-0238">DNA-binding</keyword>
<dbReference type="RefSeq" id="WP_228441603.1">
    <property type="nucleotide sequence ID" value="NZ_CP019699.1"/>
</dbReference>
<dbReference type="InterPro" id="IPR050397">
    <property type="entry name" value="Env_Response_Regulators"/>
</dbReference>
<dbReference type="SUPFAM" id="SSF51206">
    <property type="entry name" value="cAMP-binding domain-like"/>
    <property type="match status" value="1"/>
</dbReference>
<dbReference type="Gene3D" id="2.60.120.10">
    <property type="entry name" value="Jelly Rolls"/>
    <property type="match status" value="1"/>
</dbReference>
<keyword evidence="3" id="KW-0010">Activator</keyword>
<feature type="domain" description="Cyclic nucleotide-binding" evidence="5">
    <location>
        <begin position="14"/>
        <end position="134"/>
    </location>
</feature>
<organism evidence="7 8">
    <name type="scientific">Novibacillus thermophilus</name>
    <dbReference type="NCBI Taxonomy" id="1471761"/>
    <lineage>
        <taxon>Bacteria</taxon>
        <taxon>Bacillati</taxon>
        <taxon>Bacillota</taxon>
        <taxon>Bacilli</taxon>
        <taxon>Bacillales</taxon>
        <taxon>Thermoactinomycetaceae</taxon>
        <taxon>Novibacillus</taxon>
    </lineage>
</organism>
<evidence type="ECO:0000313" key="7">
    <source>
        <dbReference type="EMBL" id="AQS55778.1"/>
    </source>
</evidence>
<protein>
    <submittedName>
        <fullName evidence="7">Crp/Fnr family transcriptional regulator</fullName>
    </submittedName>
</protein>
<dbReference type="GO" id="GO:0005829">
    <property type="term" value="C:cytosol"/>
    <property type="evidence" value="ECO:0007669"/>
    <property type="project" value="TreeGrafter"/>
</dbReference>
<dbReference type="AlphaFoldDB" id="A0A1U9K6X1"/>
<dbReference type="EMBL" id="CP019699">
    <property type="protein sequence ID" value="AQS55778.1"/>
    <property type="molecule type" value="Genomic_DNA"/>
</dbReference>
<evidence type="ECO:0000259" key="6">
    <source>
        <dbReference type="PROSITE" id="PS51063"/>
    </source>
</evidence>
<dbReference type="Pfam" id="PF13545">
    <property type="entry name" value="HTH_Crp_2"/>
    <property type="match status" value="1"/>
</dbReference>
<dbReference type="PANTHER" id="PTHR24567:SF74">
    <property type="entry name" value="HTH-TYPE TRANSCRIPTIONAL REGULATOR ARCR"/>
    <property type="match status" value="1"/>
</dbReference>
<name>A0A1U9K6X1_9BACL</name>
<dbReference type="PROSITE" id="PS51063">
    <property type="entry name" value="HTH_CRP_2"/>
    <property type="match status" value="1"/>
</dbReference>
<dbReference type="SMART" id="SM00100">
    <property type="entry name" value="cNMP"/>
    <property type="match status" value="1"/>
</dbReference>
<dbReference type="Proteomes" id="UP000188603">
    <property type="component" value="Chromosome"/>
</dbReference>
<proteinExistence type="predicted"/>
<evidence type="ECO:0000313" key="8">
    <source>
        <dbReference type="Proteomes" id="UP000188603"/>
    </source>
</evidence>
<evidence type="ECO:0000256" key="4">
    <source>
        <dbReference type="ARBA" id="ARBA00023163"/>
    </source>
</evidence>
<dbReference type="InterPro" id="IPR018490">
    <property type="entry name" value="cNMP-bd_dom_sf"/>
</dbReference>
<dbReference type="Gene3D" id="1.10.10.10">
    <property type="entry name" value="Winged helix-like DNA-binding domain superfamily/Winged helix DNA-binding domain"/>
    <property type="match status" value="1"/>
</dbReference>
<accession>A0A1U9K6X1</accession>
<dbReference type="PRINTS" id="PR00034">
    <property type="entry name" value="HTHCRP"/>
</dbReference>
<sequence>MDHHMVELLQNIPLFNELTYTELKHLTSITSIRTYEKHTLVFVEGETREAVFFIRAGMIKTYKVDEEGNEQVISLLQKGDMFPHVGFFDDSPYPATAEVIERAELLVIRIDDFDQLLMEKPKIAIKVMKMMGQKIFQLQERLQELISSDVFRRVVHTLLRLADEYGEQKGDGIFIGLPMTNRDFANMVGTSRESVNRVLNQLKKRQLLDIDRKGILIYDLEALRLAE</sequence>
<dbReference type="InterPro" id="IPR036390">
    <property type="entry name" value="WH_DNA-bd_sf"/>
</dbReference>
<keyword evidence="8" id="KW-1185">Reference proteome</keyword>
<dbReference type="KEGG" id="ntr:B0W44_08230"/>
<dbReference type="Pfam" id="PF00027">
    <property type="entry name" value="cNMP_binding"/>
    <property type="match status" value="1"/>
</dbReference>
<dbReference type="SMART" id="SM00419">
    <property type="entry name" value="HTH_CRP"/>
    <property type="match status" value="1"/>
</dbReference>
<dbReference type="InterPro" id="IPR036388">
    <property type="entry name" value="WH-like_DNA-bd_sf"/>
</dbReference>
<evidence type="ECO:0000256" key="1">
    <source>
        <dbReference type="ARBA" id="ARBA00023015"/>
    </source>
</evidence>
<dbReference type="PANTHER" id="PTHR24567">
    <property type="entry name" value="CRP FAMILY TRANSCRIPTIONAL REGULATORY PROTEIN"/>
    <property type="match status" value="1"/>
</dbReference>
<dbReference type="InterPro" id="IPR000595">
    <property type="entry name" value="cNMP-bd_dom"/>
</dbReference>
<dbReference type="CDD" id="cd00038">
    <property type="entry name" value="CAP_ED"/>
    <property type="match status" value="1"/>
</dbReference>
<feature type="domain" description="HTH crp-type" evidence="6">
    <location>
        <begin position="148"/>
        <end position="221"/>
    </location>
</feature>
<dbReference type="STRING" id="1471761.B0W44_08230"/>
<dbReference type="PROSITE" id="PS50042">
    <property type="entry name" value="CNMP_BINDING_3"/>
    <property type="match status" value="1"/>
</dbReference>
<dbReference type="InterPro" id="IPR012318">
    <property type="entry name" value="HTH_CRP"/>
</dbReference>
<reference evidence="7 8" key="1">
    <citation type="journal article" date="2015" name="Int. J. Syst. Evol. Microbiol.">
        <title>Novibacillus thermophilus gen. nov., sp. nov., a Gram-staining-negative and moderately thermophilic member of the family Thermoactinomycetaceae.</title>
        <authorList>
            <person name="Yang G."/>
            <person name="Chen J."/>
            <person name="Zhou S."/>
        </authorList>
    </citation>
    <scope>NUCLEOTIDE SEQUENCE [LARGE SCALE GENOMIC DNA]</scope>
    <source>
        <strain evidence="7 8">SG-1</strain>
    </source>
</reference>
<dbReference type="GO" id="GO:0003677">
    <property type="term" value="F:DNA binding"/>
    <property type="evidence" value="ECO:0007669"/>
    <property type="project" value="UniProtKB-KW"/>
</dbReference>
<dbReference type="SUPFAM" id="SSF46785">
    <property type="entry name" value="Winged helix' DNA-binding domain"/>
    <property type="match status" value="1"/>
</dbReference>
<gene>
    <name evidence="7" type="ORF">B0W44_08230</name>
</gene>
<keyword evidence="4" id="KW-0804">Transcription</keyword>
<evidence type="ECO:0000259" key="5">
    <source>
        <dbReference type="PROSITE" id="PS50042"/>
    </source>
</evidence>